<dbReference type="GeneID" id="25727404"/>
<proteinExistence type="predicted"/>
<sequence length="170" mass="17379">MISTASPGCEASLAAAHIVVSSSTSLLAAARGAAAATATAAVGAATFHPVLAPLGAAAALRVNGGARESAVHITRTQRRGGQRRATPIAASKKLPRAYSARVSEFAAAAEHALSDSCFSDESGPAVLSNLRDWRSCSSSQGPRQLQQQQQVAASAHEPWLFSMALQASML</sequence>
<dbReference type="KEGG" id="mng:MNEG_1026"/>
<reference evidence="1 2" key="1">
    <citation type="journal article" date="2013" name="BMC Genomics">
        <title>Reconstruction of the lipid metabolism for the microalga Monoraphidium neglectum from its genome sequence reveals characteristics suitable for biofuel production.</title>
        <authorList>
            <person name="Bogen C."/>
            <person name="Al-Dilaimi A."/>
            <person name="Albersmeier A."/>
            <person name="Wichmann J."/>
            <person name="Grundmann M."/>
            <person name="Rupp O."/>
            <person name="Lauersen K.J."/>
            <person name="Blifernez-Klassen O."/>
            <person name="Kalinowski J."/>
            <person name="Goesmann A."/>
            <person name="Mussgnug J.H."/>
            <person name="Kruse O."/>
        </authorList>
    </citation>
    <scope>NUCLEOTIDE SEQUENCE [LARGE SCALE GENOMIC DNA]</scope>
    <source>
        <strain evidence="1 2">SAG 48.87</strain>
    </source>
</reference>
<evidence type="ECO:0000313" key="1">
    <source>
        <dbReference type="EMBL" id="KIZ06934.1"/>
    </source>
</evidence>
<evidence type="ECO:0000313" key="2">
    <source>
        <dbReference type="Proteomes" id="UP000054498"/>
    </source>
</evidence>
<organism evidence="1 2">
    <name type="scientific">Monoraphidium neglectum</name>
    <dbReference type="NCBI Taxonomy" id="145388"/>
    <lineage>
        <taxon>Eukaryota</taxon>
        <taxon>Viridiplantae</taxon>
        <taxon>Chlorophyta</taxon>
        <taxon>core chlorophytes</taxon>
        <taxon>Chlorophyceae</taxon>
        <taxon>CS clade</taxon>
        <taxon>Sphaeropleales</taxon>
        <taxon>Selenastraceae</taxon>
        <taxon>Monoraphidium</taxon>
    </lineage>
</organism>
<dbReference type="AlphaFoldDB" id="A0A0D2LKK1"/>
<name>A0A0D2LKK1_9CHLO</name>
<dbReference type="Proteomes" id="UP000054498">
    <property type="component" value="Unassembled WGS sequence"/>
</dbReference>
<dbReference type="EMBL" id="KK100314">
    <property type="protein sequence ID" value="KIZ06934.1"/>
    <property type="molecule type" value="Genomic_DNA"/>
</dbReference>
<keyword evidence="2" id="KW-1185">Reference proteome</keyword>
<gene>
    <name evidence="1" type="ORF">MNEG_1026</name>
</gene>
<accession>A0A0D2LKK1</accession>
<protein>
    <submittedName>
        <fullName evidence="1">Uncharacterized protein</fullName>
    </submittedName>
</protein>
<dbReference type="RefSeq" id="XP_013905953.1">
    <property type="nucleotide sequence ID" value="XM_014050499.1"/>
</dbReference>